<dbReference type="AlphaFoldDB" id="A0A7S2XLR5"/>
<keyword evidence="1" id="KW-0812">Transmembrane</keyword>
<accession>A0A7S2XLR5</accession>
<organism evidence="2">
    <name type="scientific">Attheya septentrionalis</name>
    <dbReference type="NCBI Taxonomy" id="420275"/>
    <lineage>
        <taxon>Eukaryota</taxon>
        <taxon>Sar</taxon>
        <taxon>Stramenopiles</taxon>
        <taxon>Ochrophyta</taxon>
        <taxon>Bacillariophyta</taxon>
        <taxon>Coscinodiscophyceae</taxon>
        <taxon>Chaetocerotophycidae</taxon>
        <taxon>Chaetocerotales</taxon>
        <taxon>Attheyaceae</taxon>
        <taxon>Attheya</taxon>
    </lineage>
</organism>
<keyword evidence="1" id="KW-1133">Transmembrane helix</keyword>
<feature type="transmembrane region" description="Helical" evidence="1">
    <location>
        <begin position="12"/>
        <end position="31"/>
    </location>
</feature>
<reference evidence="2" key="1">
    <citation type="submission" date="2021-01" db="EMBL/GenBank/DDBJ databases">
        <authorList>
            <person name="Corre E."/>
            <person name="Pelletier E."/>
            <person name="Niang G."/>
            <person name="Scheremetjew M."/>
            <person name="Finn R."/>
            <person name="Kale V."/>
            <person name="Holt S."/>
            <person name="Cochrane G."/>
            <person name="Meng A."/>
            <person name="Brown T."/>
            <person name="Cohen L."/>
        </authorList>
    </citation>
    <scope>NUCLEOTIDE SEQUENCE</scope>
    <source>
        <strain evidence="2">CCMP2084</strain>
    </source>
</reference>
<dbReference type="EMBL" id="HBHQ01002542">
    <property type="protein sequence ID" value="CAD9809801.1"/>
    <property type="molecule type" value="Transcribed_RNA"/>
</dbReference>
<gene>
    <name evidence="2" type="ORF">ASEP1449_LOCUS1624</name>
</gene>
<sequence length="163" mass="19266">MWTYLTKEKLVYMAFTVDALNTFVSFPLFVIKGPKWVLSSILSAKDKEDDDKILEDVDRKSFQNIWDLFMVCYEGYFGFTVSTLICIYKAPETIPIFAYSLFGLYLYKLKYLWSKYSTLANMKDDDKYKKQTKSKLDSVMFFFLPCYGGYCAMHLLQLFRDLE</sequence>
<evidence type="ECO:0000256" key="1">
    <source>
        <dbReference type="SAM" id="Phobius"/>
    </source>
</evidence>
<feature type="transmembrane region" description="Helical" evidence="1">
    <location>
        <begin position="68"/>
        <end position="90"/>
    </location>
</feature>
<proteinExistence type="predicted"/>
<protein>
    <submittedName>
        <fullName evidence="2">Uncharacterized protein</fullName>
    </submittedName>
</protein>
<evidence type="ECO:0000313" key="2">
    <source>
        <dbReference type="EMBL" id="CAD9809801.1"/>
    </source>
</evidence>
<name>A0A7S2XLR5_9STRA</name>
<feature type="transmembrane region" description="Helical" evidence="1">
    <location>
        <begin position="139"/>
        <end position="159"/>
    </location>
</feature>
<keyword evidence="1" id="KW-0472">Membrane</keyword>